<evidence type="ECO:0000256" key="6">
    <source>
        <dbReference type="ARBA" id="ARBA00025805"/>
    </source>
</evidence>
<dbReference type="AlphaFoldDB" id="A0A2T9ZJJ6"/>
<dbReference type="Proteomes" id="UP000245609">
    <property type="component" value="Unassembled WGS sequence"/>
</dbReference>
<dbReference type="OrthoDB" id="1898716at2759"/>
<reference evidence="9 10" key="1">
    <citation type="journal article" date="2018" name="MBio">
        <title>Comparative Genomics Reveals the Core Gene Toolbox for the Fungus-Insect Symbiosis.</title>
        <authorList>
            <person name="Wang Y."/>
            <person name="Stata M."/>
            <person name="Wang W."/>
            <person name="Stajich J.E."/>
            <person name="White M.M."/>
            <person name="Moncalvo J.M."/>
        </authorList>
    </citation>
    <scope>NUCLEOTIDE SEQUENCE [LARGE SCALE GENOMIC DNA]</scope>
    <source>
        <strain evidence="9 10">SC-DP-2</strain>
    </source>
</reference>
<dbReference type="STRING" id="133381.A0A2T9ZJJ6"/>
<evidence type="ECO:0000256" key="3">
    <source>
        <dbReference type="ARBA" id="ARBA00023125"/>
    </source>
</evidence>
<dbReference type="InterPro" id="IPR033896">
    <property type="entry name" value="MEF2-like_N"/>
</dbReference>
<keyword evidence="10" id="KW-1185">Reference proteome</keyword>
<dbReference type="SUPFAM" id="SSF55455">
    <property type="entry name" value="SRF-like"/>
    <property type="match status" value="1"/>
</dbReference>
<keyword evidence="3" id="KW-0238">DNA-binding</keyword>
<feature type="domain" description="MADS-box" evidence="8">
    <location>
        <begin position="1"/>
        <end position="61"/>
    </location>
</feature>
<feature type="compositionally biased region" description="Polar residues" evidence="7">
    <location>
        <begin position="465"/>
        <end position="480"/>
    </location>
</feature>
<organism evidence="9 10">
    <name type="scientific">Smittium megazygosporum</name>
    <dbReference type="NCBI Taxonomy" id="133381"/>
    <lineage>
        <taxon>Eukaryota</taxon>
        <taxon>Fungi</taxon>
        <taxon>Fungi incertae sedis</taxon>
        <taxon>Zoopagomycota</taxon>
        <taxon>Kickxellomycotina</taxon>
        <taxon>Harpellomycetes</taxon>
        <taxon>Harpellales</taxon>
        <taxon>Legeriomycetaceae</taxon>
        <taxon>Smittium</taxon>
    </lineage>
</organism>
<dbReference type="SMART" id="SM00432">
    <property type="entry name" value="MADS"/>
    <property type="match status" value="1"/>
</dbReference>
<dbReference type="PROSITE" id="PS50066">
    <property type="entry name" value="MADS_BOX_2"/>
    <property type="match status" value="1"/>
</dbReference>
<evidence type="ECO:0000256" key="2">
    <source>
        <dbReference type="ARBA" id="ARBA00023015"/>
    </source>
</evidence>
<feature type="region of interest" description="Disordered" evidence="7">
    <location>
        <begin position="449"/>
        <end position="480"/>
    </location>
</feature>
<gene>
    <name evidence="9" type="ORF">BB560_000707</name>
</gene>
<name>A0A2T9ZJJ6_9FUNG</name>
<dbReference type="CDD" id="cd00265">
    <property type="entry name" value="MADS_MEF2_like"/>
    <property type="match status" value="1"/>
</dbReference>
<dbReference type="GO" id="GO:0005634">
    <property type="term" value="C:nucleus"/>
    <property type="evidence" value="ECO:0007669"/>
    <property type="project" value="UniProtKB-SubCell"/>
</dbReference>
<keyword evidence="2" id="KW-0805">Transcription regulation</keyword>
<comment type="subcellular location">
    <subcellularLocation>
        <location evidence="1">Nucleus</location>
    </subcellularLocation>
</comment>
<evidence type="ECO:0000259" key="8">
    <source>
        <dbReference type="PROSITE" id="PS50066"/>
    </source>
</evidence>
<dbReference type="Pfam" id="PF00319">
    <property type="entry name" value="SRF-TF"/>
    <property type="match status" value="1"/>
</dbReference>
<feature type="compositionally biased region" description="Polar residues" evidence="7">
    <location>
        <begin position="734"/>
        <end position="759"/>
    </location>
</feature>
<dbReference type="GO" id="GO:0046983">
    <property type="term" value="F:protein dimerization activity"/>
    <property type="evidence" value="ECO:0007669"/>
    <property type="project" value="InterPro"/>
</dbReference>
<sequence>MGRKKIKIQTITDERNKQVTFLKRKVGLMKKAYELSTLCECDIALIIFNSQGKLVQYSSADMNKILLRYTEYGEPVESFTNVDCSQIFTEDKEEPAKDSKLSSSKMTLAPSLPVSQSQVSEFPFAENFNTIDGNDLRLNKSLSNTLPNQYQPPVSVGFPSYIPEIQKQGDLRFVESYERPVGFNYAEPGALSHPSYAQGQYVQTGYMNNIGNFFPKDMVPEERNPELIPEYLSQNIISEESVYDRVNPNLVRYSTENIQAPEDSRLPNDPNYLQRLNSLEYGDPRVNQGIPEAYNNNLQPLDSRDLDLDLLYLSSSKFLDDPNSNYAQYDQGVRNYSYINDPKLRFYVENAISPSINGMNKISRDWYTRNVSVSKKYTPLFNSYEAIDEAERRKISAKFDSKLSLPTFDSDQYSMYSAGIRKSSTVSGFRDTSAPSLQNIPEAEVSYIKPSKRAKSNTAKLPESQGRNTSQGNRANNNSQRLYNINDLGVNKGSENHQIHTINPKHTKKINKGKKRLAADQGPAKNSQVYSAWDQVSEVNQSSSNTLVETTEQPEFHIPNTSGFTVIDQAEAKTTGNQQEENSTSLPTENSTPAIIVADVQNTNAVNINPTATMEKPAPLGRDQTVKNSIIERFKEKTRSKSIKKGGGSLKISTFQKDITGLVCAADSDLNKDDSNIKSSAIIEFAQNLPSPGTFYPELYRHTEIPSPMNFGTTPVLASNNAGSVYWPTKPVEKSTQALQTSQTSKNPQNPQKPQGASK</sequence>
<evidence type="ECO:0000256" key="4">
    <source>
        <dbReference type="ARBA" id="ARBA00023163"/>
    </source>
</evidence>
<proteinExistence type="inferred from homology"/>
<protein>
    <recommendedName>
        <fullName evidence="8">MADS-box domain-containing protein</fullName>
    </recommendedName>
</protein>
<evidence type="ECO:0000256" key="1">
    <source>
        <dbReference type="ARBA" id="ARBA00004123"/>
    </source>
</evidence>
<dbReference type="PRINTS" id="PR00404">
    <property type="entry name" value="MADSDOMAIN"/>
</dbReference>
<evidence type="ECO:0000313" key="10">
    <source>
        <dbReference type="Proteomes" id="UP000245609"/>
    </source>
</evidence>
<dbReference type="PANTHER" id="PTHR11945">
    <property type="entry name" value="MADS BOX PROTEIN"/>
    <property type="match status" value="1"/>
</dbReference>
<keyword evidence="5" id="KW-0539">Nucleus</keyword>
<dbReference type="Gene3D" id="3.40.1810.10">
    <property type="entry name" value="Transcription factor, MADS-box"/>
    <property type="match status" value="1"/>
</dbReference>
<dbReference type="GO" id="GO:0000978">
    <property type="term" value="F:RNA polymerase II cis-regulatory region sequence-specific DNA binding"/>
    <property type="evidence" value="ECO:0007669"/>
    <property type="project" value="TreeGrafter"/>
</dbReference>
<keyword evidence="4" id="KW-0804">Transcription</keyword>
<dbReference type="InterPro" id="IPR036879">
    <property type="entry name" value="TF_MADSbox_sf"/>
</dbReference>
<dbReference type="InterPro" id="IPR002100">
    <property type="entry name" value="TF_MADSbox"/>
</dbReference>
<dbReference type="PROSITE" id="PS00350">
    <property type="entry name" value="MADS_BOX_1"/>
    <property type="match status" value="1"/>
</dbReference>
<evidence type="ECO:0000256" key="5">
    <source>
        <dbReference type="ARBA" id="ARBA00023242"/>
    </source>
</evidence>
<feature type="region of interest" description="Disordered" evidence="7">
    <location>
        <begin position="728"/>
        <end position="759"/>
    </location>
</feature>
<dbReference type="PANTHER" id="PTHR11945:SF534">
    <property type="entry name" value="MYOCYTE-SPECIFIC ENHANCER FACTOR 2"/>
    <property type="match status" value="1"/>
</dbReference>
<evidence type="ECO:0000256" key="7">
    <source>
        <dbReference type="SAM" id="MobiDB-lite"/>
    </source>
</evidence>
<dbReference type="GO" id="GO:0000981">
    <property type="term" value="F:DNA-binding transcription factor activity, RNA polymerase II-specific"/>
    <property type="evidence" value="ECO:0007669"/>
    <property type="project" value="TreeGrafter"/>
</dbReference>
<accession>A0A2T9ZJJ6</accession>
<evidence type="ECO:0000313" key="9">
    <source>
        <dbReference type="EMBL" id="PVV04783.1"/>
    </source>
</evidence>
<dbReference type="EMBL" id="MBFS01000079">
    <property type="protein sequence ID" value="PVV04783.1"/>
    <property type="molecule type" value="Genomic_DNA"/>
</dbReference>
<comment type="similarity">
    <text evidence="6">Belongs to the MEF2 family.</text>
</comment>
<dbReference type="GO" id="GO:0045944">
    <property type="term" value="P:positive regulation of transcription by RNA polymerase II"/>
    <property type="evidence" value="ECO:0007669"/>
    <property type="project" value="InterPro"/>
</dbReference>
<comment type="caution">
    <text evidence="9">The sequence shown here is derived from an EMBL/GenBank/DDBJ whole genome shotgun (WGS) entry which is preliminary data.</text>
</comment>